<dbReference type="PANTHER" id="PTHR40633:SF1">
    <property type="entry name" value="GPI ANCHORED SERINE-THREONINE RICH PROTEIN (AFU_ORTHOLOGUE AFUA_1G03630)"/>
    <property type="match status" value="1"/>
</dbReference>
<protein>
    <submittedName>
        <fullName evidence="5">Ser-Thr-rich glycosyl-phosphatidyl-inositol-anchored membrane family protein</fullName>
    </submittedName>
</protein>
<comment type="caution">
    <text evidence="5">The sequence shown here is derived from an EMBL/GenBank/DDBJ whole genome shotgun (WGS) entry which is preliminary data.</text>
</comment>
<evidence type="ECO:0000256" key="1">
    <source>
        <dbReference type="ARBA" id="ARBA00022729"/>
    </source>
</evidence>
<keyword evidence="1 3" id="KW-0732">Signal</keyword>
<sequence>MFGTFVLTALLASAAVLVRADVQPDVPGPGVVYKEGGTCHIEWIGDKDSTTAWKDMAIQLMTGDNFNMVHLTTVATGLDGTTSGNFDHPCPAVTPNSAIYFYQFTAPGATSKQWTTRFAIASATGQTTPPPNPTQPGTNAAIPWGTGALADPSKAVPPPSFVNGSSGTPPAGSVPPAPPTASTSATAGATQDPNSLVSTSTVTPTRFTTVVTASATSSGTPAATGGANSTNAQTKDNAAAALGVDGRVWRAALALGASAAAFAVLL</sequence>
<evidence type="ECO:0000256" key="2">
    <source>
        <dbReference type="SAM" id="MobiDB-lite"/>
    </source>
</evidence>
<evidence type="ECO:0000259" key="4">
    <source>
        <dbReference type="Pfam" id="PF10342"/>
    </source>
</evidence>
<organism evidence="5 6">
    <name type="scientific">Lyophyllum shimeji</name>
    <name type="common">Hon-shimeji</name>
    <name type="synonym">Tricholoma shimeji</name>
    <dbReference type="NCBI Taxonomy" id="47721"/>
    <lineage>
        <taxon>Eukaryota</taxon>
        <taxon>Fungi</taxon>
        <taxon>Dikarya</taxon>
        <taxon>Basidiomycota</taxon>
        <taxon>Agaricomycotina</taxon>
        <taxon>Agaricomycetes</taxon>
        <taxon>Agaricomycetidae</taxon>
        <taxon>Agaricales</taxon>
        <taxon>Tricholomatineae</taxon>
        <taxon>Lyophyllaceae</taxon>
        <taxon>Lyophyllum</taxon>
    </lineage>
</organism>
<feature type="compositionally biased region" description="Low complexity" evidence="2">
    <location>
        <begin position="180"/>
        <end position="190"/>
    </location>
</feature>
<evidence type="ECO:0000256" key="3">
    <source>
        <dbReference type="SAM" id="SignalP"/>
    </source>
</evidence>
<dbReference type="Pfam" id="PF10342">
    <property type="entry name" value="Kre9_KNH"/>
    <property type="match status" value="1"/>
</dbReference>
<feature type="domain" description="Yeast cell wall synthesis Kre9/Knh1-like N-terminal" evidence="4">
    <location>
        <begin position="27"/>
        <end position="120"/>
    </location>
</feature>
<dbReference type="PANTHER" id="PTHR40633">
    <property type="entry name" value="MATRIX PROTEIN, PUTATIVE (AFU_ORTHOLOGUE AFUA_8G05410)-RELATED"/>
    <property type="match status" value="1"/>
</dbReference>
<feature type="region of interest" description="Disordered" evidence="2">
    <location>
        <begin position="123"/>
        <end position="201"/>
    </location>
</feature>
<proteinExistence type="predicted"/>
<evidence type="ECO:0000313" key="6">
    <source>
        <dbReference type="Proteomes" id="UP001063166"/>
    </source>
</evidence>
<feature type="chain" id="PRO_5040193380" evidence="3">
    <location>
        <begin position="21"/>
        <end position="266"/>
    </location>
</feature>
<reference evidence="5" key="1">
    <citation type="submission" date="2022-07" db="EMBL/GenBank/DDBJ databases">
        <title>The genome of Lyophyllum shimeji provides insight into the initial evolution of ectomycorrhizal fungal genome.</title>
        <authorList>
            <person name="Kobayashi Y."/>
            <person name="Shibata T."/>
            <person name="Hirakawa H."/>
            <person name="Shigenobu S."/>
            <person name="Nishiyama T."/>
            <person name="Yamada A."/>
            <person name="Hasebe M."/>
            <person name="Kawaguchi M."/>
        </authorList>
    </citation>
    <scope>NUCLEOTIDE SEQUENCE</scope>
    <source>
        <strain evidence="5">AT787</strain>
    </source>
</reference>
<dbReference type="EMBL" id="BRPK01000010">
    <property type="protein sequence ID" value="GLB41526.1"/>
    <property type="molecule type" value="Genomic_DNA"/>
</dbReference>
<dbReference type="OrthoDB" id="2432613at2759"/>
<accession>A0A9P3PTQ5</accession>
<name>A0A9P3PTQ5_LYOSH</name>
<dbReference type="Proteomes" id="UP001063166">
    <property type="component" value="Unassembled WGS sequence"/>
</dbReference>
<evidence type="ECO:0000313" key="5">
    <source>
        <dbReference type="EMBL" id="GLB41526.1"/>
    </source>
</evidence>
<dbReference type="InterPro" id="IPR018466">
    <property type="entry name" value="Kre9/Knh1-like_N"/>
</dbReference>
<gene>
    <name evidence="5" type="ORF">LshimejAT787_1001260</name>
</gene>
<dbReference type="AlphaFoldDB" id="A0A9P3PTQ5"/>
<keyword evidence="6" id="KW-1185">Reference proteome</keyword>
<feature type="signal peptide" evidence="3">
    <location>
        <begin position="1"/>
        <end position="20"/>
    </location>
</feature>
<dbReference type="InterPro" id="IPR052982">
    <property type="entry name" value="SRP1/TIP1-like"/>
</dbReference>